<dbReference type="GO" id="GO:0016491">
    <property type="term" value="F:oxidoreductase activity"/>
    <property type="evidence" value="ECO:0007669"/>
    <property type="project" value="InterPro"/>
</dbReference>
<dbReference type="EMBL" id="QBKT01000007">
    <property type="protein sequence ID" value="PTX60111.1"/>
    <property type="molecule type" value="Genomic_DNA"/>
</dbReference>
<feature type="domain" description="Tyrosinase copper-binding" evidence="3">
    <location>
        <begin position="187"/>
        <end position="198"/>
    </location>
</feature>
<dbReference type="SUPFAM" id="SSF48056">
    <property type="entry name" value="Di-copper centre-containing domain"/>
    <property type="match status" value="1"/>
</dbReference>
<evidence type="ECO:0000313" key="4">
    <source>
        <dbReference type="EMBL" id="PTX60111.1"/>
    </source>
</evidence>
<dbReference type="PROSITE" id="PS00498">
    <property type="entry name" value="TYROSINASE_2"/>
    <property type="match status" value="1"/>
</dbReference>
<proteinExistence type="predicted"/>
<dbReference type="PANTHER" id="PTHR11474">
    <property type="entry name" value="TYROSINASE FAMILY MEMBER"/>
    <property type="match status" value="1"/>
</dbReference>
<dbReference type="Gene3D" id="1.10.1280.10">
    <property type="entry name" value="Di-copper center containing domain from catechol oxidase"/>
    <property type="match status" value="1"/>
</dbReference>
<dbReference type="Proteomes" id="UP000244090">
    <property type="component" value="Unassembled WGS sequence"/>
</dbReference>
<dbReference type="InterPro" id="IPR002227">
    <property type="entry name" value="Tyrosinase_Cu-bd"/>
</dbReference>
<sequence length="255" mass="29531">MKNIRVRKSVYKLTDKEILAIRTAFDEIYEDSLQEYVAFSDILVNYGHATANDMDFLTWNRAFFLSFEKFLLTKNPNLFLPYWNYTSAKAISEGLPKLFSEPTYFINDGKEEKANPLYCGETTQKLRTYRTNNNADTTLLATARKRSKIAFEATNYVDFNKLIWTMDATAHVWIGGTMTALSAATVDPLFWFVHCNLDRCWWKFQKNKEVNDTIPASVLMAPLTPFTNNNKEQLFGKDVIHTRALGYTYPSKKQK</sequence>
<evidence type="ECO:0000256" key="1">
    <source>
        <dbReference type="ARBA" id="ARBA00022723"/>
    </source>
</evidence>
<name>A0A2T6BVL4_9FLAO</name>
<dbReference type="AlphaFoldDB" id="A0A2T6BVL4"/>
<protein>
    <submittedName>
        <fullName evidence="4">Common central domain of tyrosinase</fullName>
    </submittedName>
</protein>
<keyword evidence="5" id="KW-1185">Reference proteome</keyword>
<evidence type="ECO:0000313" key="5">
    <source>
        <dbReference type="Proteomes" id="UP000244090"/>
    </source>
</evidence>
<dbReference type="OrthoDB" id="2874181at2"/>
<dbReference type="Pfam" id="PF00264">
    <property type="entry name" value="Tyrosinase"/>
    <property type="match status" value="1"/>
</dbReference>
<evidence type="ECO:0000256" key="2">
    <source>
        <dbReference type="ARBA" id="ARBA00023008"/>
    </source>
</evidence>
<dbReference type="InterPro" id="IPR008922">
    <property type="entry name" value="Di-copper_centre_dom_sf"/>
</dbReference>
<accession>A0A2T6BVL4</accession>
<dbReference type="InterPro" id="IPR050316">
    <property type="entry name" value="Tyrosinase/Hemocyanin"/>
</dbReference>
<keyword evidence="2" id="KW-0186">Copper</keyword>
<reference evidence="4 5" key="1">
    <citation type="submission" date="2018-04" db="EMBL/GenBank/DDBJ databases">
        <title>Genomic Encyclopedia of Archaeal and Bacterial Type Strains, Phase II (KMG-II): from individual species to whole genera.</title>
        <authorList>
            <person name="Goeker M."/>
        </authorList>
    </citation>
    <scope>NUCLEOTIDE SEQUENCE [LARGE SCALE GENOMIC DNA]</scope>
    <source>
        <strain evidence="4 5">DSM 25731</strain>
    </source>
</reference>
<keyword evidence="1" id="KW-0479">Metal-binding</keyword>
<dbReference type="RefSeq" id="WP_108115723.1">
    <property type="nucleotide sequence ID" value="NZ_QBKT01000007.1"/>
</dbReference>
<evidence type="ECO:0000259" key="3">
    <source>
        <dbReference type="PROSITE" id="PS00498"/>
    </source>
</evidence>
<gene>
    <name evidence="4" type="ORF">C8N46_107117</name>
</gene>
<comment type="caution">
    <text evidence="4">The sequence shown here is derived from an EMBL/GenBank/DDBJ whole genome shotgun (WGS) entry which is preliminary data.</text>
</comment>
<dbReference type="PRINTS" id="PR00092">
    <property type="entry name" value="TYROSINASE"/>
</dbReference>
<dbReference type="PANTHER" id="PTHR11474:SF76">
    <property type="entry name" value="SHKT DOMAIN-CONTAINING PROTEIN"/>
    <property type="match status" value="1"/>
</dbReference>
<organism evidence="4 5">
    <name type="scientific">Kordia periserrulae</name>
    <dbReference type="NCBI Taxonomy" id="701523"/>
    <lineage>
        <taxon>Bacteria</taxon>
        <taxon>Pseudomonadati</taxon>
        <taxon>Bacteroidota</taxon>
        <taxon>Flavobacteriia</taxon>
        <taxon>Flavobacteriales</taxon>
        <taxon>Flavobacteriaceae</taxon>
        <taxon>Kordia</taxon>
    </lineage>
</organism>
<dbReference type="GO" id="GO:0046872">
    <property type="term" value="F:metal ion binding"/>
    <property type="evidence" value="ECO:0007669"/>
    <property type="project" value="UniProtKB-KW"/>
</dbReference>